<dbReference type="OrthoDB" id="14911at2759"/>
<protein>
    <recommendedName>
        <fullName evidence="2">phospholipase D</fullName>
        <ecNumber evidence="2">3.1.4.4</ecNumber>
    </recommendedName>
</protein>
<reference evidence="9" key="1">
    <citation type="submission" date="2021-01" db="EMBL/GenBank/DDBJ databases">
        <title>Phytophthora aleatoria, a newly-described species from Pinus radiata is distinct from Phytophthora cactorum isolates based on comparative genomics.</title>
        <authorList>
            <person name="Mcdougal R."/>
            <person name="Panda P."/>
            <person name="Williams N."/>
            <person name="Studholme D.J."/>
        </authorList>
    </citation>
    <scope>NUCLEOTIDE SEQUENCE</scope>
    <source>
        <strain evidence="9">NZFS 3830</strain>
    </source>
</reference>
<dbReference type="InterPro" id="IPR025202">
    <property type="entry name" value="PLD-like_dom"/>
</dbReference>
<comment type="caution">
    <text evidence="9">The sequence shown here is derived from an EMBL/GenBank/DDBJ whole genome shotgun (WGS) entry which is preliminary data.</text>
</comment>
<evidence type="ECO:0000313" key="10">
    <source>
        <dbReference type="Proteomes" id="UP000688947"/>
    </source>
</evidence>
<dbReference type="InterPro" id="IPR015679">
    <property type="entry name" value="PLipase_D_fam"/>
</dbReference>
<feature type="signal peptide" evidence="7">
    <location>
        <begin position="1"/>
        <end position="27"/>
    </location>
</feature>
<keyword evidence="5" id="KW-0442">Lipid degradation</keyword>
<dbReference type="GO" id="GO:0005886">
    <property type="term" value="C:plasma membrane"/>
    <property type="evidence" value="ECO:0007669"/>
    <property type="project" value="TreeGrafter"/>
</dbReference>
<feature type="domain" description="PLD phosphodiesterase" evidence="8">
    <location>
        <begin position="427"/>
        <end position="454"/>
    </location>
</feature>
<dbReference type="CDD" id="cd09105">
    <property type="entry name" value="PLDc_vPLD1_2_like_2"/>
    <property type="match status" value="1"/>
</dbReference>
<dbReference type="Proteomes" id="UP000688947">
    <property type="component" value="Unassembled WGS sequence"/>
</dbReference>
<evidence type="ECO:0000256" key="4">
    <source>
        <dbReference type="ARBA" id="ARBA00022801"/>
    </source>
</evidence>
<evidence type="ECO:0000256" key="1">
    <source>
        <dbReference type="ARBA" id="ARBA00000798"/>
    </source>
</evidence>
<accession>A0A8T1TR50</accession>
<evidence type="ECO:0000256" key="6">
    <source>
        <dbReference type="ARBA" id="ARBA00023098"/>
    </source>
</evidence>
<keyword evidence="4" id="KW-0378">Hydrolase</keyword>
<gene>
    <name evidence="9" type="ORF">JG687_00016778</name>
</gene>
<dbReference type="Pfam" id="PF13091">
    <property type="entry name" value="PLDc_2"/>
    <property type="match status" value="1"/>
</dbReference>
<dbReference type="VEuPathDB" id="FungiDB:PC110_g20653"/>
<name>A0A8T1TR50_9STRA</name>
<keyword evidence="6" id="KW-0443">Lipid metabolism</keyword>
<dbReference type="GO" id="GO:0009395">
    <property type="term" value="P:phospholipid catabolic process"/>
    <property type="evidence" value="ECO:0007669"/>
    <property type="project" value="TreeGrafter"/>
</dbReference>
<evidence type="ECO:0000313" key="9">
    <source>
        <dbReference type="EMBL" id="KAG6946321.1"/>
    </source>
</evidence>
<evidence type="ECO:0000256" key="7">
    <source>
        <dbReference type="SAM" id="SignalP"/>
    </source>
</evidence>
<keyword evidence="7" id="KW-0732">Signal</keyword>
<sequence length="554" mass="62068">MIPRSFRWRSVIKLAPMLLAHAPAVFALSSDVDFSDGSDVAIDQPLLNATDWFLTEQEITDSRRGVPRSDLSVYTTGNAIKSFAITKEYFDSVYDDLSAAGEGERIMLAAWDSKLVPLKPDVDVTGATSGYHNVFAGVVERGGEVSILAWANLLRRGHNIEARNATNSLPASPVNGARATFIFDDRVRSISASHHQKTLLIAANSSSGDDDHPIAYVGGLDLTNDRWDTIYHNNSALRDAAGITFRHKGWIDGEFRIHGPAAKDVANNFLARWNSDYKPCQSLADDLLDFENPEFKQLAPLNYASSNTTSKLGTQSVQIVRTFSCKYKHYTEFAPNGETSLFHARIKAIKNARNYIYIEDQYFILVPELFDALMEVIPRLQKVIVVAHAPIGQIKVIGYERYFYDMVSPFQKKYPNKFKVYTTKLARDIYIHSKIVIIDDVYLSVGSANWNRRSMTSDSELNANVVDDDTVESPDGITVNKLARDFRIRKFHEMTGVGYDKLDAMTFLDAAHQYDVAAADNSSLLQALEAEYQLYYVGFTDLIRQQADPQDSCT</sequence>
<evidence type="ECO:0000259" key="8">
    <source>
        <dbReference type="PROSITE" id="PS50035"/>
    </source>
</evidence>
<dbReference type="PANTHER" id="PTHR18896">
    <property type="entry name" value="PHOSPHOLIPASE D"/>
    <property type="match status" value="1"/>
</dbReference>
<proteinExistence type="predicted"/>
<evidence type="ECO:0000256" key="2">
    <source>
        <dbReference type="ARBA" id="ARBA00012027"/>
    </source>
</evidence>
<dbReference type="PROSITE" id="PS50035">
    <property type="entry name" value="PLD"/>
    <property type="match status" value="1"/>
</dbReference>
<dbReference type="GO" id="GO:0004630">
    <property type="term" value="F:phospholipase D activity"/>
    <property type="evidence" value="ECO:0007669"/>
    <property type="project" value="UniProtKB-EC"/>
</dbReference>
<dbReference type="AlphaFoldDB" id="A0A8T1TR50"/>
<comment type="catalytic activity">
    <reaction evidence="1">
        <text>a 1,2-diacyl-sn-glycero-3-phosphocholine + H2O = a 1,2-diacyl-sn-glycero-3-phosphate + choline + H(+)</text>
        <dbReference type="Rhea" id="RHEA:14445"/>
        <dbReference type="ChEBI" id="CHEBI:15354"/>
        <dbReference type="ChEBI" id="CHEBI:15377"/>
        <dbReference type="ChEBI" id="CHEBI:15378"/>
        <dbReference type="ChEBI" id="CHEBI:57643"/>
        <dbReference type="ChEBI" id="CHEBI:58608"/>
        <dbReference type="EC" id="3.1.4.4"/>
    </reaction>
</comment>
<evidence type="ECO:0000256" key="3">
    <source>
        <dbReference type="ARBA" id="ARBA00022737"/>
    </source>
</evidence>
<feature type="chain" id="PRO_5035733658" description="phospholipase D" evidence="7">
    <location>
        <begin position="28"/>
        <end position="554"/>
    </location>
</feature>
<dbReference type="PANTHER" id="PTHR18896:SF76">
    <property type="entry name" value="PHOSPHOLIPASE"/>
    <property type="match status" value="1"/>
</dbReference>
<dbReference type="EC" id="3.1.4.4" evidence="2"/>
<keyword evidence="3" id="KW-0677">Repeat</keyword>
<dbReference type="InterPro" id="IPR001736">
    <property type="entry name" value="PLipase_D/transphosphatidylase"/>
</dbReference>
<dbReference type="SMART" id="SM00155">
    <property type="entry name" value="PLDc"/>
    <property type="match status" value="2"/>
</dbReference>
<organism evidence="9 10">
    <name type="scientific">Phytophthora cactorum</name>
    <dbReference type="NCBI Taxonomy" id="29920"/>
    <lineage>
        <taxon>Eukaryota</taxon>
        <taxon>Sar</taxon>
        <taxon>Stramenopiles</taxon>
        <taxon>Oomycota</taxon>
        <taxon>Peronosporomycetes</taxon>
        <taxon>Peronosporales</taxon>
        <taxon>Peronosporaceae</taxon>
        <taxon>Phytophthora</taxon>
    </lineage>
</organism>
<evidence type="ECO:0000256" key="5">
    <source>
        <dbReference type="ARBA" id="ARBA00022963"/>
    </source>
</evidence>
<dbReference type="EMBL" id="JAENGZ010001766">
    <property type="protein sequence ID" value="KAG6946321.1"/>
    <property type="molecule type" value="Genomic_DNA"/>
</dbReference>